<dbReference type="OrthoDB" id="2678231at2759"/>
<evidence type="ECO:0000256" key="1">
    <source>
        <dbReference type="SAM" id="MobiDB-lite"/>
    </source>
</evidence>
<keyword evidence="3" id="KW-1185">Reference proteome</keyword>
<organism evidence="2 3">
    <name type="scientific">Phanerochaete sordida</name>
    <dbReference type="NCBI Taxonomy" id="48140"/>
    <lineage>
        <taxon>Eukaryota</taxon>
        <taxon>Fungi</taxon>
        <taxon>Dikarya</taxon>
        <taxon>Basidiomycota</taxon>
        <taxon>Agaricomycotina</taxon>
        <taxon>Agaricomycetes</taxon>
        <taxon>Polyporales</taxon>
        <taxon>Phanerochaetaceae</taxon>
        <taxon>Phanerochaete</taxon>
    </lineage>
</organism>
<protein>
    <submittedName>
        <fullName evidence="2">Uncharacterized protein</fullName>
    </submittedName>
</protein>
<comment type="caution">
    <text evidence="2">The sequence shown here is derived from an EMBL/GenBank/DDBJ whole genome shotgun (WGS) entry which is preliminary data.</text>
</comment>
<feature type="region of interest" description="Disordered" evidence="1">
    <location>
        <begin position="1"/>
        <end position="29"/>
    </location>
</feature>
<dbReference type="AlphaFoldDB" id="A0A9P3LMH5"/>
<reference evidence="2 3" key="1">
    <citation type="submission" date="2021-08" db="EMBL/GenBank/DDBJ databases">
        <title>Draft Genome Sequence of Phanerochaete sordida strain YK-624.</title>
        <authorList>
            <person name="Mori T."/>
            <person name="Dohra H."/>
            <person name="Suzuki T."/>
            <person name="Kawagishi H."/>
            <person name="Hirai H."/>
        </authorList>
    </citation>
    <scope>NUCLEOTIDE SEQUENCE [LARGE SCALE GENOMIC DNA]</scope>
    <source>
        <strain evidence="2 3">YK-624</strain>
    </source>
</reference>
<name>A0A9P3LMH5_9APHY</name>
<evidence type="ECO:0000313" key="3">
    <source>
        <dbReference type="Proteomes" id="UP000703269"/>
    </source>
</evidence>
<dbReference type="EMBL" id="BPQB01000167">
    <property type="protein sequence ID" value="GJF00572.1"/>
    <property type="molecule type" value="Genomic_DNA"/>
</dbReference>
<sequence length="292" mass="32651">MVRQLAPRVAAHSPKLHKPPRTHRAAAPVPRTPLAAKSFHAQHARRFAPQQAGPFARRYEKSARPVLPTILEEFEEEEEPPARAARDLRRELDALDVQAGGEDDMDWDEEKTLVALLQDDRSEVSDAEELAALADKLKAPMSAQAQQLKRYMAETIVPAVQRVKTVHEKLDDEVDMAYGTGLLAFNEVCKRVETLALHTEDEIRSEYIDSKKSVDSITSRLTEAYRQRDALWTQLEDDLAACASRARATVEALPGDVETAIARLEKKAKDMEKTANSSGAKHKILKDLLAQF</sequence>
<dbReference type="Proteomes" id="UP000703269">
    <property type="component" value="Unassembled WGS sequence"/>
</dbReference>
<proteinExistence type="predicted"/>
<accession>A0A9P3LMH5</accession>
<evidence type="ECO:0000313" key="2">
    <source>
        <dbReference type="EMBL" id="GJF00572.1"/>
    </source>
</evidence>
<gene>
    <name evidence="2" type="ORF">PsYK624_168650</name>
</gene>
<feature type="compositionally biased region" description="Basic residues" evidence="1">
    <location>
        <begin position="14"/>
        <end position="24"/>
    </location>
</feature>